<evidence type="ECO:0000313" key="4">
    <source>
        <dbReference type="Proteomes" id="UP000240883"/>
    </source>
</evidence>
<gene>
    <name evidence="3" type="ORF">BS50DRAFT_339664</name>
</gene>
<keyword evidence="2" id="KW-1133">Transmembrane helix</keyword>
<reference evidence="3 4" key="1">
    <citation type="journal article" date="2018" name="Front. Microbiol.">
        <title>Genome-Wide Analysis of Corynespora cassiicola Leaf Fall Disease Putative Effectors.</title>
        <authorList>
            <person name="Lopez D."/>
            <person name="Ribeiro S."/>
            <person name="Label P."/>
            <person name="Fumanal B."/>
            <person name="Venisse J.S."/>
            <person name="Kohler A."/>
            <person name="de Oliveira R.R."/>
            <person name="Labutti K."/>
            <person name="Lipzen A."/>
            <person name="Lail K."/>
            <person name="Bauer D."/>
            <person name="Ohm R.A."/>
            <person name="Barry K.W."/>
            <person name="Spatafora J."/>
            <person name="Grigoriev I.V."/>
            <person name="Martin F.M."/>
            <person name="Pujade-Renaud V."/>
        </authorList>
    </citation>
    <scope>NUCLEOTIDE SEQUENCE [LARGE SCALE GENOMIC DNA]</scope>
    <source>
        <strain evidence="3 4">Philippines</strain>
    </source>
</reference>
<keyword evidence="2" id="KW-0472">Membrane</keyword>
<keyword evidence="2" id="KW-0812">Transmembrane</keyword>
<evidence type="ECO:0000256" key="2">
    <source>
        <dbReference type="SAM" id="Phobius"/>
    </source>
</evidence>
<dbReference type="Proteomes" id="UP000240883">
    <property type="component" value="Unassembled WGS sequence"/>
</dbReference>
<keyword evidence="4" id="KW-1185">Reference proteome</keyword>
<feature type="transmembrane region" description="Helical" evidence="2">
    <location>
        <begin position="27"/>
        <end position="48"/>
    </location>
</feature>
<proteinExistence type="predicted"/>
<sequence>MDGWTDGRPWREQGRSRGSGDSSSRRAVMVAVVAVVAAVAAVAAATATRRRAEAARGRDITL</sequence>
<dbReference type="EMBL" id="KZ678133">
    <property type="protein sequence ID" value="PSN69332.1"/>
    <property type="molecule type" value="Genomic_DNA"/>
</dbReference>
<dbReference type="AlphaFoldDB" id="A0A2T2NV71"/>
<protein>
    <submittedName>
        <fullName evidence="3">Uncharacterized protein</fullName>
    </submittedName>
</protein>
<evidence type="ECO:0000313" key="3">
    <source>
        <dbReference type="EMBL" id="PSN69332.1"/>
    </source>
</evidence>
<name>A0A2T2NV71_CORCC</name>
<evidence type="ECO:0000256" key="1">
    <source>
        <dbReference type="SAM" id="MobiDB-lite"/>
    </source>
</evidence>
<organism evidence="3 4">
    <name type="scientific">Corynespora cassiicola Philippines</name>
    <dbReference type="NCBI Taxonomy" id="1448308"/>
    <lineage>
        <taxon>Eukaryota</taxon>
        <taxon>Fungi</taxon>
        <taxon>Dikarya</taxon>
        <taxon>Ascomycota</taxon>
        <taxon>Pezizomycotina</taxon>
        <taxon>Dothideomycetes</taxon>
        <taxon>Pleosporomycetidae</taxon>
        <taxon>Pleosporales</taxon>
        <taxon>Corynesporascaceae</taxon>
        <taxon>Corynespora</taxon>
    </lineage>
</organism>
<feature type="region of interest" description="Disordered" evidence="1">
    <location>
        <begin position="1"/>
        <end position="26"/>
    </location>
</feature>
<accession>A0A2T2NV71</accession>